<protein>
    <submittedName>
        <fullName evidence="5">OmpH family outer membrane protein</fullName>
    </submittedName>
</protein>
<dbReference type="Pfam" id="PF03938">
    <property type="entry name" value="OmpH"/>
    <property type="match status" value="1"/>
</dbReference>
<feature type="coiled-coil region" evidence="3">
    <location>
        <begin position="37"/>
        <end position="115"/>
    </location>
</feature>
<dbReference type="PANTHER" id="PTHR35089">
    <property type="entry name" value="CHAPERONE PROTEIN SKP"/>
    <property type="match status" value="1"/>
</dbReference>
<evidence type="ECO:0000256" key="1">
    <source>
        <dbReference type="ARBA" id="ARBA00009091"/>
    </source>
</evidence>
<evidence type="ECO:0000256" key="2">
    <source>
        <dbReference type="ARBA" id="ARBA00022729"/>
    </source>
</evidence>
<dbReference type="EMBL" id="VSIV01000038">
    <property type="protein sequence ID" value="TYB35633.1"/>
    <property type="molecule type" value="Genomic_DNA"/>
</dbReference>
<dbReference type="InterPro" id="IPR024930">
    <property type="entry name" value="Skp_dom_sf"/>
</dbReference>
<accession>A0A5D0MU69</accession>
<comment type="similarity">
    <text evidence="1">Belongs to the Skp family.</text>
</comment>
<dbReference type="GO" id="GO:0051082">
    <property type="term" value="F:unfolded protein binding"/>
    <property type="evidence" value="ECO:0007669"/>
    <property type="project" value="InterPro"/>
</dbReference>
<evidence type="ECO:0000256" key="4">
    <source>
        <dbReference type="SAM" id="SignalP"/>
    </source>
</evidence>
<organism evidence="5 6">
    <name type="scientific">Flexistipes sinusarabici</name>
    <dbReference type="NCBI Taxonomy" id="2352"/>
    <lineage>
        <taxon>Bacteria</taxon>
        <taxon>Pseudomonadati</taxon>
        <taxon>Deferribacterota</taxon>
        <taxon>Deferribacteres</taxon>
        <taxon>Deferribacterales</taxon>
        <taxon>Flexistipitaceae</taxon>
        <taxon>Flexistipes</taxon>
    </lineage>
</organism>
<dbReference type="InterPro" id="IPR005632">
    <property type="entry name" value="Chaperone_Skp"/>
</dbReference>
<feature type="chain" id="PRO_5022883944" evidence="4">
    <location>
        <begin position="22"/>
        <end position="174"/>
    </location>
</feature>
<evidence type="ECO:0000256" key="3">
    <source>
        <dbReference type="SAM" id="Coils"/>
    </source>
</evidence>
<keyword evidence="2 4" id="KW-0732">Signal</keyword>
<dbReference type="RefSeq" id="WP_303700119.1">
    <property type="nucleotide sequence ID" value="NZ_VSIV01000038.1"/>
</dbReference>
<sequence length="174" mass="20106">MRKIVTMAVLFMLAFSTLAVAELKIAVVDMQKALDECDAGKAASQKMEQKYKEMQEKIQKRRDKLQNMQTELNSQSGVLSEQAKQNKMAEYQSKLKDLKRMIEDSNAELQRQERSYVNRIAEDLTKVVSDLGKELKYDIIMEKQEAGVLHNSETVDITPIVIERYNKEWNAENN</sequence>
<dbReference type="PANTHER" id="PTHR35089:SF1">
    <property type="entry name" value="CHAPERONE PROTEIN SKP"/>
    <property type="match status" value="1"/>
</dbReference>
<evidence type="ECO:0000313" key="5">
    <source>
        <dbReference type="EMBL" id="TYB35633.1"/>
    </source>
</evidence>
<name>A0A5D0MU69_FLESI</name>
<feature type="signal peptide" evidence="4">
    <location>
        <begin position="1"/>
        <end position="21"/>
    </location>
</feature>
<dbReference type="Gene3D" id="3.30.910.20">
    <property type="entry name" value="Skp domain"/>
    <property type="match status" value="1"/>
</dbReference>
<proteinExistence type="inferred from homology"/>
<dbReference type="GO" id="GO:0050821">
    <property type="term" value="P:protein stabilization"/>
    <property type="evidence" value="ECO:0007669"/>
    <property type="project" value="TreeGrafter"/>
</dbReference>
<dbReference type="GO" id="GO:0005829">
    <property type="term" value="C:cytosol"/>
    <property type="evidence" value="ECO:0007669"/>
    <property type="project" value="TreeGrafter"/>
</dbReference>
<gene>
    <name evidence="5" type="ORF">FXF49_01345</name>
</gene>
<reference evidence="5 6" key="1">
    <citation type="submission" date="2019-08" db="EMBL/GenBank/DDBJ databases">
        <title>Genomic characterization of a novel candidate phylum (ARYD3) from a high temperature, high salinity tertiary oil reservoir in north central Oklahoma, USA.</title>
        <authorList>
            <person name="Youssef N.H."/>
            <person name="Yadav A."/>
            <person name="Elshahed M.S."/>
        </authorList>
    </citation>
    <scope>NUCLEOTIDE SEQUENCE [LARGE SCALE GENOMIC DNA]</scope>
    <source>
        <strain evidence="5">ARYD1</strain>
    </source>
</reference>
<dbReference type="Proteomes" id="UP000323337">
    <property type="component" value="Unassembled WGS sequence"/>
</dbReference>
<dbReference type="SMART" id="SM00935">
    <property type="entry name" value="OmpH"/>
    <property type="match status" value="1"/>
</dbReference>
<evidence type="ECO:0000313" key="6">
    <source>
        <dbReference type="Proteomes" id="UP000323337"/>
    </source>
</evidence>
<dbReference type="AlphaFoldDB" id="A0A5D0MU69"/>
<dbReference type="SUPFAM" id="SSF111384">
    <property type="entry name" value="OmpH-like"/>
    <property type="match status" value="1"/>
</dbReference>
<comment type="caution">
    <text evidence="5">The sequence shown here is derived from an EMBL/GenBank/DDBJ whole genome shotgun (WGS) entry which is preliminary data.</text>
</comment>
<keyword evidence="3" id="KW-0175">Coiled coil</keyword>